<organism evidence="1 2">
    <name type="scientific">Funneliformis geosporum</name>
    <dbReference type="NCBI Taxonomy" id="1117311"/>
    <lineage>
        <taxon>Eukaryota</taxon>
        <taxon>Fungi</taxon>
        <taxon>Fungi incertae sedis</taxon>
        <taxon>Mucoromycota</taxon>
        <taxon>Glomeromycotina</taxon>
        <taxon>Glomeromycetes</taxon>
        <taxon>Glomerales</taxon>
        <taxon>Glomeraceae</taxon>
        <taxon>Funneliformis</taxon>
    </lineage>
</organism>
<dbReference type="AlphaFoldDB" id="A0A9W4T2K2"/>
<protein>
    <submittedName>
        <fullName evidence="1">16341_t:CDS:1</fullName>
    </submittedName>
</protein>
<accession>A0A9W4T2K2</accession>
<dbReference type="Proteomes" id="UP001153678">
    <property type="component" value="Unassembled WGS sequence"/>
</dbReference>
<evidence type="ECO:0000313" key="1">
    <source>
        <dbReference type="EMBL" id="CAI2192205.1"/>
    </source>
</evidence>
<keyword evidence="2" id="KW-1185">Reference proteome</keyword>
<reference evidence="1" key="1">
    <citation type="submission" date="2022-08" db="EMBL/GenBank/DDBJ databases">
        <authorList>
            <person name="Kallberg Y."/>
            <person name="Tangrot J."/>
            <person name="Rosling A."/>
        </authorList>
    </citation>
    <scope>NUCLEOTIDE SEQUENCE</scope>
    <source>
        <strain evidence="1">Wild A</strain>
    </source>
</reference>
<feature type="non-terminal residue" evidence="1">
    <location>
        <position position="1"/>
    </location>
</feature>
<evidence type="ECO:0000313" key="2">
    <source>
        <dbReference type="Proteomes" id="UP001153678"/>
    </source>
</evidence>
<proteinExistence type="predicted"/>
<dbReference type="EMBL" id="CAMKVN010008107">
    <property type="protein sequence ID" value="CAI2192205.1"/>
    <property type="molecule type" value="Genomic_DNA"/>
</dbReference>
<name>A0A9W4T2K2_9GLOM</name>
<gene>
    <name evidence="1" type="ORF">FWILDA_LOCUS15460</name>
</gene>
<sequence>SKAKIIADEKGINLVTASSEFHRSQMIAEYSQNPKQYINDDENIIESNNHYQEKMKY</sequence>
<comment type="caution">
    <text evidence="1">The sequence shown here is derived from an EMBL/GenBank/DDBJ whole genome shotgun (WGS) entry which is preliminary data.</text>
</comment>